<proteinExistence type="predicted"/>
<keyword evidence="2" id="KW-1185">Reference proteome</keyword>
<reference evidence="1 2" key="1">
    <citation type="submission" date="2023-02" db="EMBL/GenBank/DDBJ databases">
        <title>LHISI_Scaffold_Assembly.</title>
        <authorList>
            <person name="Stuart O.P."/>
            <person name="Cleave R."/>
            <person name="Magrath M.J.L."/>
            <person name="Mikheyev A.S."/>
        </authorList>
    </citation>
    <scope>NUCLEOTIDE SEQUENCE [LARGE SCALE GENOMIC DNA]</scope>
    <source>
        <strain evidence="1">Daus_M_001</strain>
        <tissue evidence="1">Leg muscle</tissue>
    </source>
</reference>
<gene>
    <name evidence="1" type="ORF">PR048_006252</name>
</gene>
<organism evidence="1 2">
    <name type="scientific">Dryococelus australis</name>
    <dbReference type="NCBI Taxonomy" id="614101"/>
    <lineage>
        <taxon>Eukaryota</taxon>
        <taxon>Metazoa</taxon>
        <taxon>Ecdysozoa</taxon>
        <taxon>Arthropoda</taxon>
        <taxon>Hexapoda</taxon>
        <taxon>Insecta</taxon>
        <taxon>Pterygota</taxon>
        <taxon>Neoptera</taxon>
        <taxon>Polyneoptera</taxon>
        <taxon>Phasmatodea</taxon>
        <taxon>Verophasmatodea</taxon>
        <taxon>Anareolatae</taxon>
        <taxon>Phasmatidae</taxon>
        <taxon>Eurycanthinae</taxon>
        <taxon>Dryococelus</taxon>
    </lineage>
</organism>
<dbReference type="SUPFAM" id="SSF53098">
    <property type="entry name" value="Ribonuclease H-like"/>
    <property type="match status" value="1"/>
</dbReference>
<evidence type="ECO:0008006" key="3">
    <source>
        <dbReference type="Google" id="ProtNLM"/>
    </source>
</evidence>
<dbReference type="Gene3D" id="3.30.420.10">
    <property type="entry name" value="Ribonuclease H-like superfamily/Ribonuclease H"/>
    <property type="match status" value="1"/>
</dbReference>
<dbReference type="EMBL" id="JARBHB010000002">
    <property type="protein sequence ID" value="KAJ8893652.1"/>
    <property type="molecule type" value="Genomic_DNA"/>
</dbReference>
<evidence type="ECO:0000313" key="1">
    <source>
        <dbReference type="EMBL" id="KAJ8893652.1"/>
    </source>
</evidence>
<dbReference type="PANTHER" id="PTHR37984">
    <property type="entry name" value="PROTEIN CBG26694"/>
    <property type="match status" value="1"/>
</dbReference>
<comment type="caution">
    <text evidence="1">The sequence shown here is derived from an EMBL/GenBank/DDBJ whole genome shotgun (WGS) entry which is preliminary data.</text>
</comment>
<dbReference type="InterPro" id="IPR050951">
    <property type="entry name" value="Retrovirus_Pol_polyprotein"/>
</dbReference>
<protein>
    <recommendedName>
        <fullName evidence="3">Integrase catalytic domain-containing protein</fullName>
    </recommendedName>
</protein>
<name>A0ABQ9IAH3_9NEOP</name>
<dbReference type="PANTHER" id="PTHR37984:SF5">
    <property type="entry name" value="PROTEIN NYNRIN-LIKE"/>
    <property type="match status" value="1"/>
</dbReference>
<evidence type="ECO:0000313" key="2">
    <source>
        <dbReference type="Proteomes" id="UP001159363"/>
    </source>
</evidence>
<dbReference type="Proteomes" id="UP001159363">
    <property type="component" value="Chromosome 2"/>
</dbReference>
<dbReference type="InterPro" id="IPR036397">
    <property type="entry name" value="RNaseH_sf"/>
</dbReference>
<dbReference type="InterPro" id="IPR012337">
    <property type="entry name" value="RNaseH-like_sf"/>
</dbReference>
<accession>A0ABQ9IAH3</accession>
<sequence length="151" mass="17092">MDNDIEAVAKSCSDCELEKPNPEKCELWNWPLPTGPWQRIHEDFLGSWEGKMHLIVVDAFSTVGVSDNDPRFTAVEFQKCLAANRVQSILTPTYHPQSNGQAENSAQVYKHKLRTMVRSGASIPQAITIFVGHFKLSTLYYGRDSCQADFW</sequence>